<feature type="non-terminal residue" evidence="1">
    <location>
        <position position="1"/>
    </location>
</feature>
<keyword evidence="2" id="KW-1185">Reference proteome</keyword>
<protein>
    <submittedName>
        <fullName evidence="1">Uncharacterized protein</fullName>
    </submittedName>
</protein>
<reference evidence="1 2" key="1">
    <citation type="submission" date="2016-03" db="EMBL/GenBank/DDBJ databases">
        <title>Trachymyrmex septentrionalis WGS genome.</title>
        <authorList>
            <person name="Nygaard S."/>
            <person name="Hu H."/>
            <person name="Boomsma J."/>
            <person name="Zhang G."/>
        </authorList>
    </citation>
    <scope>NUCLEOTIDE SEQUENCE [LARGE SCALE GENOMIC DNA]</scope>
    <source>
        <strain evidence="1">Tsep2-gDNA-1</strain>
        <tissue evidence="1">Whole body</tissue>
    </source>
</reference>
<accession>A0A195F109</accession>
<dbReference type="AlphaFoldDB" id="A0A195F109"/>
<gene>
    <name evidence="1" type="ORF">ALC56_11865</name>
</gene>
<dbReference type="EMBL" id="KQ981891">
    <property type="protein sequence ID" value="KYN33789.1"/>
    <property type="molecule type" value="Genomic_DNA"/>
</dbReference>
<evidence type="ECO:0000313" key="2">
    <source>
        <dbReference type="Proteomes" id="UP000078541"/>
    </source>
</evidence>
<dbReference type="Proteomes" id="UP000078541">
    <property type="component" value="Unassembled WGS sequence"/>
</dbReference>
<evidence type="ECO:0000313" key="1">
    <source>
        <dbReference type="EMBL" id="KYN33789.1"/>
    </source>
</evidence>
<proteinExistence type="predicted"/>
<sequence length="143" mass="16914">PNFGRKESYEQKITMTPQKIRTKYVRTYRLGMSVFKHKKVRPGEIVRLLFTILAMTNSSRLSNKAPVQQSSRVGEIEIYRGDEGGVVGKLWVIVLLHITSRFLDDQEKNDRKSVKIEIFEEKTKINKYYIMRLQNRFKYILVN</sequence>
<name>A0A195F109_9HYME</name>
<organism evidence="1 2">
    <name type="scientific">Trachymyrmex septentrionalis</name>
    <dbReference type="NCBI Taxonomy" id="34720"/>
    <lineage>
        <taxon>Eukaryota</taxon>
        <taxon>Metazoa</taxon>
        <taxon>Ecdysozoa</taxon>
        <taxon>Arthropoda</taxon>
        <taxon>Hexapoda</taxon>
        <taxon>Insecta</taxon>
        <taxon>Pterygota</taxon>
        <taxon>Neoptera</taxon>
        <taxon>Endopterygota</taxon>
        <taxon>Hymenoptera</taxon>
        <taxon>Apocrita</taxon>
        <taxon>Aculeata</taxon>
        <taxon>Formicoidea</taxon>
        <taxon>Formicidae</taxon>
        <taxon>Myrmicinae</taxon>
        <taxon>Trachymyrmex</taxon>
    </lineage>
</organism>